<keyword evidence="10" id="KW-1185">Reference proteome</keyword>
<feature type="transmembrane region" description="Helical" evidence="8">
    <location>
        <begin position="103"/>
        <end position="129"/>
    </location>
</feature>
<name>A0A239M9J8_9NOCA</name>
<evidence type="ECO:0000256" key="5">
    <source>
        <dbReference type="ARBA" id="ARBA00022692"/>
    </source>
</evidence>
<dbReference type="PANTHER" id="PTHR31611:SF0">
    <property type="entry name" value="HIGH-AFFINITY NICKEL TRANSPORT PROTEIN NIC1"/>
    <property type="match status" value="1"/>
</dbReference>
<evidence type="ECO:0000256" key="3">
    <source>
        <dbReference type="ARBA" id="ARBA00022448"/>
    </source>
</evidence>
<evidence type="ECO:0000256" key="7">
    <source>
        <dbReference type="ARBA" id="ARBA00023136"/>
    </source>
</evidence>
<feature type="transmembrane region" description="Helical" evidence="8">
    <location>
        <begin position="287"/>
        <end position="314"/>
    </location>
</feature>
<evidence type="ECO:0000256" key="6">
    <source>
        <dbReference type="ARBA" id="ARBA00022989"/>
    </source>
</evidence>
<keyword evidence="6 8" id="KW-1133">Transmembrane helix</keyword>
<feature type="transmembrane region" description="Helical" evidence="8">
    <location>
        <begin position="22"/>
        <end position="43"/>
    </location>
</feature>
<evidence type="ECO:0000313" key="10">
    <source>
        <dbReference type="Proteomes" id="UP000198327"/>
    </source>
</evidence>
<evidence type="ECO:0000256" key="4">
    <source>
        <dbReference type="ARBA" id="ARBA00022596"/>
    </source>
</evidence>
<comment type="similarity">
    <text evidence="2 8">Belongs to the NiCoT transporter (TC 2.A.52) family.</text>
</comment>
<gene>
    <name evidence="9" type="ORF">SAMN05421642_11685</name>
</gene>
<feature type="transmembrane region" description="Helical" evidence="8">
    <location>
        <begin position="334"/>
        <end position="354"/>
    </location>
</feature>
<feature type="transmembrane region" description="Helical" evidence="8">
    <location>
        <begin position="213"/>
        <end position="236"/>
    </location>
</feature>
<dbReference type="GO" id="GO:0012505">
    <property type="term" value="C:endomembrane system"/>
    <property type="evidence" value="ECO:0007669"/>
    <property type="project" value="UniProtKB-SubCell"/>
</dbReference>
<dbReference type="AlphaFoldDB" id="A0A239M9J8"/>
<feature type="transmembrane region" description="Helical" evidence="8">
    <location>
        <begin position="141"/>
        <end position="169"/>
    </location>
</feature>
<dbReference type="OrthoDB" id="9776706at2"/>
<accession>A0A239M9J8</accession>
<evidence type="ECO:0000256" key="2">
    <source>
        <dbReference type="ARBA" id="ARBA00010892"/>
    </source>
</evidence>
<keyword evidence="3 8" id="KW-0813">Transport</keyword>
<evidence type="ECO:0000256" key="1">
    <source>
        <dbReference type="ARBA" id="ARBA00004127"/>
    </source>
</evidence>
<dbReference type="InterPro" id="IPR004688">
    <property type="entry name" value="Ni/Co_transpt"/>
</dbReference>
<comment type="subcellular location">
    <subcellularLocation>
        <location evidence="8">Cell membrane</location>
        <topology evidence="8">Multi-pass membrane protein</topology>
    </subcellularLocation>
    <subcellularLocation>
        <location evidence="1">Endomembrane system</location>
        <topology evidence="1">Multi-pass membrane protein</topology>
    </subcellularLocation>
</comment>
<proteinExistence type="inferred from homology"/>
<feature type="transmembrane region" description="Helical" evidence="8">
    <location>
        <begin position="55"/>
        <end position="74"/>
    </location>
</feature>
<organism evidence="9 10">
    <name type="scientific">Rhodococcoides kyotonense</name>
    <dbReference type="NCBI Taxonomy" id="398843"/>
    <lineage>
        <taxon>Bacteria</taxon>
        <taxon>Bacillati</taxon>
        <taxon>Actinomycetota</taxon>
        <taxon>Actinomycetes</taxon>
        <taxon>Mycobacteriales</taxon>
        <taxon>Nocardiaceae</taxon>
        <taxon>Rhodococcoides</taxon>
    </lineage>
</organism>
<keyword evidence="5 8" id="KW-0812">Transmembrane</keyword>
<dbReference type="EMBL" id="FZOW01000016">
    <property type="protein sequence ID" value="SNT38674.1"/>
    <property type="molecule type" value="Genomic_DNA"/>
</dbReference>
<dbReference type="Pfam" id="PF03824">
    <property type="entry name" value="NicO"/>
    <property type="match status" value="1"/>
</dbReference>
<reference evidence="10" key="1">
    <citation type="submission" date="2017-06" db="EMBL/GenBank/DDBJ databases">
        <authorList>
            <person name="Varghese N."/>
            <person name="Submissions S."/>
        </authorList>
    </citation>
    <scope>NUCLEOTIDE SEQUENCE [LARGE SCALE GENOMIC DNA]</scope>
    <source>
        <strain evidence="10">JCM 23211</strain>
    </source>
</reference>
<sequence length="363" mass="39329">MTTLDRPGAASDRRSRFTRDEIPRLVGMFVFIAGLHVLGWGLFAHYNAIPRIHELTGADGTLVYAGAGVLAYTLGMRHAFDADHIAAIDDTTRFLLQKGKRPLAVGLFFSLGHSTVVFVFVAAIALVAAKATAFQDAFSGVGGIIGTLVSGGFLYLIAALNFAVLAGIVRVWRRARAGEYSEEHLDDLLAKRGLMNRIFRGRYDRFIKDSWQMYPLGLLFGLGFDTATQVGLLAVAGTTAMAGGLPPMAIIALPILFAAGMTTMDTIDGIFMSKAYAWAFVTPIRKIYYNITMTSLSIFVAVVIGSVQLLSLLGDELGLTGQPWDLLASIDLNVAGQFVVGTFFVVWIGALIYYKVARIDERV</sequence>
<dbReference type="GO" id="GO:0015099">
    <property type="term" value="F:nickel cation transmembrane transporter activity"/>
    <property type="evidence" value="ECO:0007669"/>
    <property type="project" value="UniProtKB-UniRule"/>
</dbReference>
<protein>
    <recommendedName>
        <fullName evidence="8">Nickel/cobalt efflux system</fullName>
    </recommendedName>
</protein>
<feature type="transmembrane region" description="Helical" evidence="8">
    <location>
        <begin position="248"/>
        <end position="267"/>
    </location>
</feature>
<keyword evidence="7 8" id="KW-0472">Membrane</keyword>
<dbReference type="NCBIfam" id="TIGR00802">
    <property type="entry name" value="nico"/>
    <property type="match status" value="1"/>
</dbReference>
<dbReference type="Proteomes" id="UP000198327">
    <property type="component" value="Unassembled WGS sequence"/>
</dbReference>
<dbReference type="STRING" id="398843.A3K89_23620"/>
<dbReference type="GO" id="GO:0005886">
    <property type="term" value="C:plasma membrane"/>
    <property type="evidence" value="ECO:0007669"/>
    <property type="project" value="UniProtKB-SubCell"/>
</dbReference>
<keyword evidence="4" id="KW-0533">Nickel</keyword>
<dbReference type="InterPro" id="IPR011541">
    <property type="entry name" value="Ni/Co_transpt_high_affinity"/>
</dbReference>
<dbReference type="RefSeq" id="WP_089250648.1">
    <property type="nucleotide sequence ID" value="NZ_FZOW01000016.1"/>
</dbReference>
<dbReference type="PANTHER" id="PTHR31611">
    <property type="entry name" value="HIGH-AFFINITY NICKEL TRANSPORT PROTEIN NIC1"/>
    <property type="match status" value="1"/>
</dbReference>
<evidence type="ECO:0000313" key="9">
    <source>
        <dbReference type="EMBL" id="SNT38674.1"/>
    </source>
</evidence>
<evidence type="ECO:0000256" key="8">
    <source>
        <dbReference type="RuleBase" id="RU362101"/>
    </source>
</evidence>